<gene>
    <name evidence="6" type="ORF">WJX74_001200</name>
</gene>
<dbReference type="SUPFAM" id="SSF52507">
    <property type="entry name" value="Homo-oligomeric flavin-containing Cys decarboxylases, HFCD"/>
    <property type="match status" value="1"/>
</dbReference>
<evidence type="ECO:0000313" key="7">
    <source>
        <dbReference type="Proteomes" id="UP001438707"/>
    </source>
</evidence>
<evidence type="ECO:0000313" key="6">
    <source>
        <dbReference type="EMBL" id="KAK9837602.1"/>
    </source>
</evidence>
<dbReference type="PANTHER" id="PTHR14359:SF6">
    <property type="entry name" value="PHOSPHOPANTOTHENOYLCYSTEINE DECARBOXYLASE"/>
    <property type="match status" value="1"/>
</dbReference>
<proteinExistence type="inferred from homology"/>
<dbReference type="EC" id="4.1.1.36" evidence="4"/>
<dbReference type="GO" id="GO:0071513">
    <property type="term" value="C:phosphopantothenoylcysteine decarboxylase complex"/>
    <property type="evidence" value="ECO:0007669"/>
    <property type="project" value="TreeGrafter"/>
</dbReference>
<keyword evidence="7" id="KW-1185">Reference proteome</keyword>
<dbReference type="AlphaFoldDB" id="A0AAW1RW82"/>
<keyword evidence="1" id="KW-0173">Coenzyme A biosynthesis</keyword>
<feature type="domain" description="Flavoprotein" evidence="5">
    <location>
        <begin position="8"/>
        <end position="180"/>
    </location>
</feature>
<dbReference type="PANTHER" id="PTHR14359">
    <property type="entry name" value="HOMO-OLIGOMERIC FLAVIN CONTAINING CYS DECARBOXYLASE FAMILY"/>
    <property type="match status" value="1"/>
</dbReference>
<comment type="caution">
    <text evidence="6">The sequence shown here is derived from an EMBL/GenBank/DDBJ whole genome shotgun (WGS) entry which is preliminary data.</text>
</comment>
<comment type="pathway">
    <text evidence="3">Cofactor biosynthesis; coenzyme A biosynthesis; CoA from (R)-pantothenate: step 3/5.</text>
</comment>
<protein>
    <recommendedName>
        <fullName evidence="4">phosphopantothenoylcysteine decarboxylase</fullName>
        <ecNumber evidence="4">4.1.1.36</ecNumber>
    </recommendedName>
</protein>
<reference evidence="6 7" key="1">
    <citation type="journal article" date="2024" name="Nat. Commun.">
        <title>Phylogenomics reveals the evolutionary origins of lichenization in chlorophyte algae.</title>
        <authorList>
            <person name="Puginier C."/>
            <person name="Libourel C."/>
            <person name="Otte J."/>
            <person name="Skaloud P."/>
            <person name="Haon M."/>
            <person name="Grisel S."/>
            <person name="Petersen M."/>
            <person name="Berrin J.G."/>
            <person name="Delaux P.M."/>
            <person name="Dal Grande F."/>
            <person name="Keller J."/>
        </authorList>
    </citation>
    <scope>NUCLEOTIDE SEQUENCE [LARGE SCALE GENOMIC DNA]</scope>
    <source>
        <strain evidence="6 7">SAG 2145</strain>
    </source>
</reference>
<dbReference type="GO" id="GO:0004633">
    <property type="term" value="F:phosphopantothenoylcysteine decarboxylase activity"/>
    <property type="evidence" value="ECO:0007669"/>
    <property type="project" value="UniProtKB-EC"/>
</dbReference>
<dbReference type="Gene3D" id="3.40.50.1950">
    <property type="entry name" value="Flavin prenyltransferase-like"/>
    <property type="match status" value="1"/>
</dbReference>
<evidence type="ECO:0000259" key="5">
    <source>
        <dbReference type="Pfam" id="PF02441"/>
    </source>
</evidence>
<name>A0AAW1RW82_9CHLO</name>
<evidence type="ECO:0000256" key="3">
    <source>
        <dbReference type="ARBA" id="ARBA00060685"/>
    </source>
</evidence>
<dbReference type="Pfam" id="PF02441">
    <property type="entry name" value="Flavoprotein"/>
    <property type="match status" value="1"/>
</dbReference>
<comment type="similarity">
    <text evidence="2">Belongs to the HFCD (homooligomeric flavin containing Cys decarboxylase) superfamily.</text>
</comment>
<organism evidence="6 7">
    <name type="scientific">Apatococcus lobatus</name>
    <dbReference type="NCBI Taxonomy" id="904363"/>
    <lineage>
        <taxon>Eukaryota</taxon>
        <taxon>Viridiplantae</taxon>
        <taxon>Chlorophyta</taxon>
        <taxon>core chlorophytes</taxon>
        <taxon>Trebouxiophyceae</taxon>
        <taxon>Chlorellales</taxon>
        <taxon>Chlorellaceae</taxon>
        <taxon>Apatococcus</taxon>
    </lineage>
</organism>
<evidence type="ECO:0000256" key="2">
    <source>
        <dbReference type="ARBA" id="ARBA00038350"/>
    </source>
</evidence>
<evidence type="ECO:0000256" key="1">
    <source>
        <dbReference type="ARBA" id="ARBA00022993"/>
    </source>
</evidence>
<dbReference type="InterPro" id="IPR003382">
    <property type="entry name" value="Flavoprotein"/>
</dbReference>
<dbReference type="InterPro" id="IPR036551">
    <property type="entry name" value="Flavin_trans-like"/>
</dbReference>
<dbReference type="Proteomes" id="UP001438707">
    <property type="component" value="Unassembled WGS sequence"/>
</dbReference>
<accession>A0AAW1RW82</accession>
<dbReference type="GO" id="GO:0015937">
    <property type="term" value="P:coenzyme A biosynthetic process"/>
    <property type="evidence" value="ECO:0007669"/>
    <property type="project" value="UniProtKB-KW"/>
</dbReference>
<dbReference type="EMBL" id="JALJOS010000006">
    <property type="protein sequence ID" value="KAK9837602.1"/>
    <property type="molecule type" value="Genomic_DNA"/>
</dbReference>
<evidence type="ECO:0000256" key="4">
    <source>
        <dbReference type="ARBA" id="ARBA00066422"/>
    </source>
</evidence>
<dbReference type="GO" id="GO:0010181">
    <property type="term" value="F:FMN binding"/>
    <property type="evidence" value="ECO:0007669"/>
    <property type="project" value="TreeGrafter"/>
</dbReference>
<sequence length="311" mass="33531">MNRTRRPQVLLGVTGSVAAIKAPELAGMLSTFAEVRVIATGSALRFFNVHQLPVACRRIYGDEDEWREWRGKGDPIMHIELRKWADVLVVAPLSANSLAKGAQGLCDNLLTCILRAWDFSKPCLAAPAMNTAMWNHPLTGQQLSAVQGFGWLIIDPVSKQLACGDVGYGAMEAPSAIADAVGRSAHEYLMRPQPFPGTGQPQVPSIVDAFERAIPPQMRQRPIGAAATRPPVPSPRGGTVPLNHFAPGMNGGYVQDRFDQDFGDFGNFGMGPPTHFHPISVPPVNSFVKSTSSEFGVGEISAKRPRNEAGL</sequence>